<proteinExistence type="predicted"/>
<reference evidence="1 2" key="1">
    <citation type="journal article" date="2019" name="Int. J. Syst. Evol. Microbiol.">
        <title>The Global Catalogue of Microorganisms (GCM) 10K type strain sequencing project: providing services to taxonomists for standard genome sequencing and annotation.</title>
        <authorList>
            <consortium name="The Broad Institute Genomics Platform"/>
            <consortium name="The Broad Institute Genome Sequencing Center for Infectious Disease"/>
            <person name="Wu L."/>
            <person name="Ma J."/>
        </authorList>
    </citation>
    <scope>NUCLEOTIDE SEQUENCE [LARGE SCALE GENOMIC DNA]</scope>
    <source>
        <strain evidence="1 2">CGMCC 1.12543</strain>
    </source>
</reference>
<evidence type="ECO:0000313" key="2">
    <source>
        <dbReference type="Proteomes" id="UP001596099"/>
    </source>
</evidence>
<evidence type="ECO:0000313" key="1">
    <source>
        <dbReference type="EMBL" id="MFC5971039.1"/>
    </source>
</evidence>
<dbReference type="EMBL" id="JBHSQH010000001">
    <property type="protein sequence ID" value="MFC5971039.1"/>
    <property type="molecule type" value="Genomic_DNA"/>
</dbReference>
<accession>A0ABD5RL77</accession>
<evidence type="ECO:0008006" key="3">
    <source>
        <dbReference type="Google" id="ProtNLM"/>
    </source>
</evidence>
<dbReference type="Proteomes" id="UP001596099">
    <property type="component" value="Unassembled WGS sequence"/>
</dbReference>
<name>A0ABD5RL77_9EURY</name>
<gene>
    <name evidence="1" type="ORF">ACFPYI_06800</name>
</gene>
<comment type="caution">
    <text evidence="1">The sequence shown here is derived from an EMBL/GenBank/DDBJ whole genome shotgun (WGS) entry which is preliminary data.</text>
</comment>
<dbReference type="RefSeq" id="WP_247413953.1">
    <property type="nucleotide sequence ID" value="NZ_JALLGW010000001.1"/>
</dbReference>
<sequence>MTKSPETIDGKDAFTEALTRLIDTAEATHVDVRGAYDIETTTDERRYDVVVTDVEPTRD</sequence>
<organism evidence="1 2">
    <name type="scientific">Halomarina salina</name>
    <dbReference type="NCBI Taxonomy" id="1872699"/>
    <lineage>
        <taxon>Archaea</taxon>
        <taxon>Methanobacteriati</taxon>
        <taxon>Methanobacteriota</taxon>
        <taxon>Stenosarchaea group</taxon>
        <taxon>Halobacteria</taxon>
        <taxon>Halobacteriales</taxon>
        <taxon>Natronomonadaceae</taxon>
        <taxon>Halomarina</taxon>
    </lineage>
</organism>
<dbReference type="AlphaFoldDB" id="A0ABD5RL77"/>
<protein>
    <recommendedName>
        <fullName evidence="3">Dodecin domain-containing protein</fullName>
    </recommendedName>
</protein>
<keyword evidence="2" id="KW-1185">Reference proteome</keyword>